<keyword evidence="3 7" id="KW-0217">Developmental protein</keyword>
<sequence length="129" mass="14176">MGCSRSFIPSHRLHHLIISIVFLLISSSSQLRFTAEGRTIFKLVGHSQAVEEEKEILRGQTGSSPPRCERRCSSCAQCEAIQVPTIPQIKTGSNNPSSTSTIAYSRGDDGSNYKPMSWKCKCGNSIFNP</sequence>
<dbReference type="GO" id="GO:0005576">
    <property type="term" value="C:extracellular region"/>
    <property type="evidence" value="ECO:0007669"/>
    <property type="project" value="UniProtKB-SubCell"/>
</dbReference>
<evidence type="ECO:0000256" key="6">
    <source>
        <dbReference type="ARBA" id="ARBA00023157"/>
    </source>
</evidence>
<dbReference type="PANTHER" id="PTHR33109:SF7">
    <property type="entry name" value="EPIDERMAL PATTERNING FACTOR-LIKE PROTEIN 2"/>
    <property type="match status" value="1"/>
</dbReference>
<evidence type="ECO:0000256" key="3">
    <source>
        <dbReference type="ARBA" id="ARBA00022473"/>
    </source>
</evidence>
<evidence type="ECO:0000256" key="7">
    <source>
        <dbReference type="RuleBase" id="RU367102"/>
    </source>
</evidence>
<organism evidence="8 9">
    <name type="scientific">Nyssa sinensis</name>
    <dbReference type="NCBI Taxonomy" id="561372"/>
    <lineage>
        <taxon>Eukaryota</taxon>
        <taxon>Viridiplantae</taxon>
        <taxon>Streptophyta</taxon>
        <taxon>Embryophyta</taxon>
        <taxon>Tracheophyta</taxon>
        <taxon>Spermatophyta</taxon>
        <taxon>Magnoliopsida</taxon>
        <taxon>eudicotyledons</taxon>
        <taxon>Gunneridae</taxon>
        <taxon>Pentapetalae</taxon>
        <taxon>asterids</taxon>
        <taxon>Cornales</taxon>
        <taxon>Nyssaceae</taxon>
        <taxon>Nyssa</taxon>
    </lineage>
</organism>
<comment type="similarity">
    <text evidence="2 7">Belongs to the plant cysteine rich small secretory peptide family. Epidermal patterning factor subfamily.</text>
</comment>
<dbReference type="AlphaFoldDB" id="A0A5J5AKC5"/>
<keyword evidence="4 7" id="KW-0964">Secreted</keyword>
<name>A0A5J5AKC5_9ASTE</name>
<evidence type="ECO:0000313" key="9">
    <source>
        <dbReference type="Proteomes" id="UP000325577"/>
    </source>
</evidence>
<comment type="subcellular location">
    <subcellularLocation>
        <location evidence="1 7">Secreted</location>
    </subcellularLocation>
</comment>
<keyword evidence="6" id="KW-1015">Disulfide bond</keyword>
<proteinExistence type="inferred from homology"/>
<evidence type="ECO:0000256" key="4">
    <source>
        <dbReference type="ARBA" id="ARBA00022525"/>
    </source>
</evidence>
<dbReference type="Proteomes" id="UP000325577">
    <property type="component" value="Linkage Group LG2"/>
</dbReference>
<feature type="signal peptide" evidence="7">
    <location>
        <begin position="1"/>
        <end position="29"/>
    </location>
</feature>
<evidence type="ECO:0000256" key="5">
    <source>
        <dbReference type="ARBA" id="ARBA00022729"/>
    </source>
</evidence>
<evidence type="ECO:0000313" key="8">
    <source>
        <dbReference type="EMBL" id="KAA8531515.1"/>
    </source>
</evidence>
<accession>A0A5J5AKC5</accession>
<dbReference type="InterPro" id="IPR039455">
    <property type="entry name" value="EPFL"/>
</dbReference>
<keyword evidence="9" id="KW-1185">Reference proteome</keyword>
<evidence type="ECO:0000256" key="1">
    <source>
        <dbReference type="ARBA" id="ARBA00004613"/>
    </source>
</evidence>
<keyword evidence="5 7" id="KW-0732">Signal</keyword>
<protein>
    <recommendedName>
        <fullName evidence="7">Epidermal patterning factor-like protein</fullName>
    </recommendedName>
</protein>
<dbReference type="PANTHER" id="PTHR33109">
    <property type="entry name" value="EPIDERMAL PATTERNING FACTOR-LIKE PROTEIN 4"/>
    <property type="match status" value="1"/>
</dbReference>
<reference evidence="8 9" key="1">
    <citation type="submission" date="2019-09" db="EMBL/GenBank/DDBJ databases">
        <title>A chromosome-level genome assembly of the Chinese tupelo Nyssa sinensis.</title>
        <authorList>
            <person name="Yang X."/>
            <person name="Kang M."/>
            <person name="Yang Y."/>
            <person name="Xiong H."/>
            <person name="Wang M."/>
            <person name="Zhang Z."/>
            <person name="Wang Z."/>
            <person name="Wu H."/>
            <person name="Ma T."/>
            <person name="Liu J."/>
            <person name="Xi Z."/>
        </authorList>
    </citation>
    <scope>NUCLEOTIDE SEQUENCE [LARGE SCALE GENOMIC DNA]</scope>
    <source>
        <strain evidence="8">J267</strain>
        <tissue evidence="8">Leaf</tissue>
    </source>
</reference>
<dbReference type="Pfam" id="PF17181">
    <property type="entry name" value="EPF"/>
    <property type="match status" value="1"/>
</dbReference>
<gene>
    <name evidence="8" type="ORF">F0562_006132</name>
</gene>
<dbReference type="OrthoDB" id="614712at2759"/>
<comment type="function">
    <text evidence="7">Controls stomatal patterning.</text>
</comment>
<dbReference type="GO" id="GO:0010052">
    <property type="term" value="P:guard cell differentiation"/>
    <property type="evidence" value="ECO:0007669"/>
    <property type="project" value="UniProtKB-UniRule"/>
</dbReference>
<evidence type="ECO:0000256" key="2">
    <source>
        <dbReference type="ARBA" id="ARBA00008127"/>
    </source>
</evidence>
<feature type="chain" id="PRO_5027134084" description="Epidermal patterning factor-like protein" evidence="7">
    <location>
        <begin position="30"/>
        <end position="129"/>
    </location>
</feature>
<dbReference type="EMBL" id="CM018043">
    <property type="protein sequence ID" value="KAA8531515.1"/>
    <property type="molecule type" value="Genomic_DNA"/>
</dbReference>